<organism evidence="5 6">
    <name type="scientific">Chelonoidis abingdonii</name>
    <name type="common">Abingdon island giant tortoise</name>
    <name type="synonym">Testudo abingdonii</name>
    <dbReference type="NCBI Taxonomy" id="106734"/>
    <lineage>
        <taxon>Eukaryota</taxon>
        <taxon>Metazoa</taxon>
        <taxon>Chordata</taxon>
        <taxon>Craniata</taxon>
        <taxon>Vertebrata</taxon>
        <taxon>Euteleostomi</taxon>
        <taxon>Archelosauria</taxon>
        <taxon>Testudinata</taxon>
        <taxon>Testudines</taxon>
        <taxon>Cryptodira</taxon>
        <taxon>Durocryptodira</taxon>
        <taxon>Testudinoidea</taxon>
        <taxon>Testudinidae</taxon>
        <taxon>Chelonoidis</taxon>
    </lineage>
</organism>
<protein>
    <recommendedName>
        <fullName evidence="7">CCHC-type domain-containing protein</fullName>
    </recommendedName>
</protein>
<feature type="region of interest" description="Disordered" evidence="2">
    <location>
        <begin position="150"/>
        <end position="170"/>
    </location>
</feature>
<feature type="domain" description="CCHC-type" evidence="3">
    <location>
        <begin position="180"/>
        <end position="195"/>
    </location>
</feature>
<keyword evidence="1" id="KW-0863">Zinc-finger</keyword>
<evidence type="ECO:0000256" key="1">
    <source>
        <dbReference type="PROSITE-ProRule" id="PRU00047"/>
    </source>
</evidence>
<evidence type="ECO:0000313" key="5">
    <source>
        <dbReference type="Ensembl" id="ENSCABP00000027588.1"/>
    </source>
</evidence>
<dbReference type="PROSITE" id="PS50804">
    <property type="entry name" value="SCAN_BOX"/>
    <property type="match status" value="1"/>
</dbReference>
<dbReference type="InterPro" id="IPR036875">
    <property type="entry name" value="Znf_CCHC_sf"/>
</dbReference>
<feature type="domain" description="SCAN box" evidence="4">
    <location>
        <begin position="26"/>
        <end position="100"/>
    </location>
</feature>
<dbReference type="PANTHER" id="PTHR46888:SF15">
    <property type="entry name" value="ZINC FINGER AND SCAN DOMAIN-CONTAINING PROTEIN 12-LIKE"/>
    <property type="match status" value="1"/>
</dbReference>
<accession>A0A8C0J699</accession>
<dbReference type="AlphaFoldDB" id="A0A8C0J699"/>
<evidence type="ECO:0000259" key="4">
    <source>
        <dbReference type="PROSITE" id="PS50804"/>
    </source>
</evidence>
<dbReference type="InterPro" id="IPR003309">
    <property type="entry name" value="SCAN_dom"/>
</dbReference>
<evidence type="ECO:0008006" key="7">
    <source>
        <dbReference type="Google" id="ProtNLM"/>
    </source>
</evidence>
<sequence length="256" mass="29283">IEVEPPGPALAFRWPRQSPRAPELLRFHERQYKEDKTPQSQLFDLIHLTWKWLRPEALSSEKMVEVLVLDQYMRGLPPGLQVWVGQNDTSTYDELVSLMERQLAARELFQTPGGVTRQSRKPTPNPRPRTVENYRRTVTGRKDTEEWLEAKKGPGGLGREVGGQPNSPRQRVTTRIRGWCYECGELGHIAAQCPNREEPMQSRPSTQLSFSTLEGRFGSRVGSHVPCVLPPHSATREFLERLHSLSCYSLFRASLL</sequence>
<evidence type="ECO:0000256" key="2">
    <source>
        <dbReference type="SAM" id="MobiDB-lite"/>
    </source>
</evidence>
<reference evidence="5" key="1">
    <citation type="submission" date="2025-08" db="UniProtKB">
        <authorList>
            <consortium name="Ensembl"/>
        </authorList>
    </citation>
    <scope>IDENTIFICATION</scope>
</reference>
<dbReference type="Pfam" id="PF02023">
    <property type="entry name" value="SCAN"/>
    <property type="match status" value="1"/>
</dbReference>
<dbReference type="GO" id="GO:0008270">
    <property type="term" value="F:zinc ion binding"/>
    <property type="evidence" value="ECO:0007669"/>
    <property type="project" value="UniProtKB-KW"/>
</dbReference>
<dbReference type="PROSITE" id="PS50158">
    <property type="entry name" value="ZF_CCHC"/>
    <property type="match status" value="1"/>
</dbReference>
<dbReference type="SUPFAM" id="SSF57756">
    <property type="entry name" value="Retrovirus zinc finger-like domains"/>
    <property type="match status" value="1"/>
</dbReference>
<keyword evidence="1" id="KW-0479">Metal-binding</keyword>
<dbReference type="SMART" id="SM00343">
    <property type="entry name" value="ZnF_C2HC"/>
    <property type="match status" value="1"/>
</dbReference>
<dbReference type="Pfam" id="PF00098">
    <property type="entry name" value="zf-CCHC"/>
    <property type="match status" value="1"/>
</dbReference>
<dbReference type="SMART" id="SM00431">
    <property type="entry name" value="SCAN"/>
    <property type="match status" value="1"/>
</dbReference>
<dbReference type="GO" id="GO:0003676">
    <property type="term" value="F:nucleic acid binding"/>
    <property type="evidence" value="ECO:0007669"/>
    <property type="project" value="InterPro"/>
</dbReference>
<dbReference type="InterPro" id="IPR001878">
    <property type="entry name" value="Znf_CCHC"/>
</dbReference>
<dbReference type="PANTHER" id="PTHR46888">
    <property type="entry name" value="ZINC KNUCKLE DOMAINCONTAINING PROTEIN-RELATED"/>
    <property type="match status" value="1"/>
</dbReference>
<evidence type="ECO:0000313" key="6">
    <source>
        <dbReference type="Proteomes" id="UP000694404"/>
    </source>
</evidence>
<reference evidence="5" key="2">
    <citation type="submission" date="2025-09" db="UniProtKB">
        <authorList>
            <consortium name="Ensembl"/>
        </authorList>
    </citation>
    <scope>IDENTIFICATION</scope>
</reference>
<dbReference type="InterPro" id="IPR038269">
    <property type="entry name" value="SCAN_sf"/>
</dbReference>
<dbReference type="Gene3D" id="4.10.60.10">
    <property type="entry name" value="Zinc finger, CCHC-type"/>
    <property type="match status" value="1"/>
</dbReference>
<dbReference type="Ensembl" id="ENSCABT00000030216.1">
    <property type="protein sequence ID" value="ENSCABP00000027588.1"/>
    <property type="gene ID" value="ENSCABG00000020270.1"/>
</dbReference>
<keyword evidence="6" id="KW-1185">Reference proteome</keyword>
<dbReference type="SUPFAM" id="SSF47353">
    <property type="entry name" value="Retrovirus capsid dimerization domain-like"/>
    <property type="match status" value="1"/>
</dbReference>
<dbReference type="Gene3D" id="1.10.4020.10">
    <property type="entry name" value="DNA breaking-rejoining enzymes"/>
    <property type="match status" value="1"/>
</dbReference>
<evidence type="ECO:0000259" key="3">
    <source>
        <dbReference type="PROSITE" id="PS50158"/>
    </source>
</evidence>
<dbReference type="Proteomes" id="UP000694404">
    <property type="component" value="Unplaced"/>
</dbReference>
<proteinExistence type="predicted"/>
<keyword evidence="1" id="KW-0862">Zinc</keyword>
<name>A0A8C0J699_CHEAB</name>
<dbReference type="GeneTree" id="ENSGT01030000234861"/>